<protein>
    <submittedName>
        <fullName evidence="4">Uncharacterized protein</fullName>
    </submittedName>
</protein>
<accession>A0A7R9MTE5</accession>
<evidence type="ECO:0000256" key="1">
    <source>
        <dbReference type="ARBA" id="ARBA00023015"/>
    </source>
</evidence>
<evidence type="ECO:0000313" key="5">
    <source>
        <dbReference type="Proteomes" id="UP000728032"/>
    </source>
</evidence>
<dbReference type="SUPFAM" id="SSF48508">
    <property type="entry name" value="Nuclear receptor ligand-binding domain"/>
    <property type="match status" value="1"/>
</dbReference>
<feature type="non-terminal residue" evidence="4">
    <location>
        <position position="108"/>
    </location>
</feature>
<sequence>DNNEILFQVDNDNSLRIGGEIFELTVFKDFLNNMIPGWNKDSIIRDLLTVIILFNPNRPNLRHKHYVNLEQQLYIYLLQRYRLVVYILTRMTPSMRWKAFTKTSPAGH</sequence>
<organism evidence="4">
    <name type="scientific">Oppiella nova</name>
    <dbReference type="NCBI Taxonomy" id="334625"/>
    <lineage>
        <taxon>Eukaryota</taxon>
        <taxon>Metazoa</taxon>
        <taxon>Ecdysozoa</taxon>
        <taxon>Arthropoda</taxon>
        <taxon>Chelicerata</taxon>
        <taxon>Arachnida</taxon>
        <taxon>Acari</taxon>
        <taxon>Acariformes</taxon>
        <taxon>Sarcoptiformes</taxon>
        <taxon>Oribatida</taxon>
        <taxon>Brachypylina</taxon>
        <taxon>Oppioidea</taxon>
        <taxon>Oppiidae</taxon>
        <taxon>Oppiella</taxon>
    </lineage>
</organism>
<evidence type="ECO:0000313" key="4">
    <source>
        <dbReference type="EMBL" id="CAD7666214.1"/>
    </source>
</evidence>
<dbReference type="EMBL" id="CAJPVJ010052822">
    <property type="protein sequence ID" value="CAG2183313.1"/>
    <property type="molecule type" value="Genomic_DNA"/>
</dbReference>
<keyword evidence="1" id="KW-0805">Transcription regulation</keyword>
<reference evidence="4" key="1">
    <citation type="submission" date="2020-11" db="EMBL/GenBank/DDBJ databases">
        <authorList>
            <person name="Tran Van P."/>
        </authorList>
    </citation>
    <scope>NUCLEOTIDE SEQUENCE</scope>
</reference>
<dbReference type="Gene3D" id="1.10.565.10">
    <property type="entry name" value="Retinoid X Receptor"/>
    <property type="match status" value="1"/>
</dbReference>
<evidence type="ECO:0000256" key="3">
    <source>
        <dbReference type="ARBA" id="ARBA00023170"/>
    </source>
</evidence>
<keyword evidence="5" id="KW-1185">Reference proteome</keyword>
<dbReference type="OrthoDB" id="6352325at2759"/>
<dbReference type="AlphaFoldDB" id="A0A7R9MTE5"/>
<keyword evidence="3" id="KW-0675">Receptor</keyword>
<name>A0A7R9MTE5_9ACAR</name>
<gene>
    <name evidence="4" type="ORF">ONB1V03_LOCUS22734</name>
</gene>
<dbReference type="InterPro" id="IPR035500">
    <property type="entry name" value="NHR-like_dom_sf"/>
</dbReference>
<dbReference type="Proteomes" id="UP000728032">
    <property type="component" value="Unassembled WGS sequence"/>
</dbReference>
<dbReference type="EMBL" id="OC967647">
    <property type="protein sequence ID" value="CAD7666214.1"/>
    <property type="molecule type" value="Genomic_DNA"/>
</dbReference>
<proteinExistence type="predicted"/>
<evidence type="ECO:0000256" key="2">
    <source>
        <dbReference type="ARBA" id="ARBA00023163"/>
    </source>
</evidence>
<keyword evidence="2" id="KW-0804">Transcription</keyword>